<dbReference type="EMBL" id="JAESND010000003">
    <property type="protein sequence ID" value="MBM3115816.1"/>
    <property type="molecule type" value="Genomic_DNA"/>
</dbReference>
<keyword evidence="1" id="KW-0812">Transmembrane</keyword>
<protein>
    <submittedName>
        <fullName evidence="2">DUF1294 domain-containing protein</fullName>
    </submittedName>
</protein>
<feature type="transmembrane region" description="Helical" evidence="1">
    <location>
        <begin position="62"/>
        <end position="84"/>
    </location>
</feature>
<organism evidence="2 3">
    <name type="scientific">Jeongeupia naejangsanensis</name>
    <dbReference type="NCBI Taxonomy" id="613195"/>
    <lineage>
        <taxon>Bacteria</taxon>
        <taxon>Pseudomonadati</taxon>
        <taxon>Pseudomonadota</taxon>
        <taxon>Betaproteobacteria</taxon>
        <taxon>Neisseriales</taxon>
        <taxon>Chitinibacteraceae</taxon>
        <taxon>Jeongeupia</taxon>
    </lineage>
</organism>
<proteinExistence type="predicted"/>
<dbReference type="InterPro" id="IPR012156">
    <property type="entry name" value="Cold_shock_CspA"/>
</dbReference>
<dbReference type="Pfam" id="PF06961">
    <property type="entry name" value="DUF1294"/>
    <property type="match status" value="1"/>
</dbReference>
<dbReference type="PIRSF" id="PIRSF002599">
    <property type="entry name" value="Cold_shock_A"/>
    <property type="match status" value="1"/>
</dbReference>
<evidence type="ECO:0000313" key="2">
    <source>
        <dbReference type="EMBL" id="MBM3115816.1"/>
    </source>
</evidence>
<keyword evidence="1" id="KW-0472">Membrane</keyword>
<evidence type="ECO:0000313" key="3">
    <source>
        <dbReference type="Proteomes" id="UP000809431"/>
    </source>
</evidence>
<reference evidence="2 3" key="1">
    <citation type="submission" date="2021-01" db="EMBL/GenBank/DDBJ databases">
        <title>Draft Genome Sequence and Polyhydroxyalkanoate Biosynthetic Potential of Jeongeupia naejangsanensis Type Strain DSM 24253.</title>
        <authorList>
            <person name="Turrini P."/>
            <person name="Artuso I."/>
            <person name="Lugli G.A."/>
            <person name="Frangipani E."/>
            <person name="Ventura M."/>
            <person name="Visca P."/>
        </authorList>
    </citation>
    <scope>NUCLEOTIDE SEQUENCE [LARGE SCALE GENOMIC DNA]</scope>
    <source>
        <strain evidence="2 3">DSM 24253</strain>
    </source>
</reference>
<keyword evidence="1" id="KW-1133">Transmembrane helix</keyword>
<dbReference type="Proteomes" id="UP000809431">
    <property type="component" value="Unassembled WGS sequence"/>
</dbReference>
<comment type="caution">
    <text evidence="2">The sequence shown here is derived from an EMBL/GenBank/DDBJ whole genome shotgun (WGS) entry which is preliminary data.</text>
</comment>
<accession>A0ABS2BJM6</accession>
<evidence type="ECO:0000256" key="1">
    <source>
        <dbReference type="SAM" id="Phobius"/>
    </source>
</evidence>
<sequence length="85" mass="9362">MLAASTVAFVCYGYDKWRARAGGWRVSEAMLQMLALAGGWPGAWLGQRAFRHKTGKPGFRRIFLLAALLNLLVLWGLASVAQALR</sequence>
<name>A0ABS2BJM6_9NEIS</name>
<dbReference type="InterPro" id="IPR010718">
    <property type="entry name" value="DUF1294"/>
</dbReference>
<keyword evidence="3" id="KW-1185">Reference proteome</keyword>
<gene>
    <name evidence="2" type="ORF">JMJ54_08235</name>
</gene>